<evidence type="ECO:0000313" key="2">
    <source>
        <dbReference type="Proteomes" id="UP000004946"/>
    </source>
</evidence>
<comment type="caution">
    <text evidence="1">The sequence shown here is derived from an EMBL/GenBank/DDBJ whole genome shotgun (WGS) entry which is preliminary data.</text>
</comment>
<accession>E6JYJ0</accession>
<gene>
    <name evidence="1" type="ORF">HMPREF0620_0822</name>
</gene>
<dbReference type="Proteomes" id="UP000004946">
    <property type="component" value="Chromosome"/>
</dbReference>
<dbReference type="HOGENOM" id="CLU_3293655_0_0_11"/>
<evidence type="ECO:0000313" key="1">
    <source>
        <dbReference type="EMBL" id="EFT83817.1"/>
    </source>
</evidence>
<dbReference type="EMBL" id="AEON01000001">
    <property type="protein sequence ID" value="EFT83817.1"/>
    <property type="molecule type" value="Genomic_DNA"/>
</dbReference>
<keyword evidence="2" id="KW-1185">Reference proteome</keyword>
<sequence length="40" mass="4502">MKNATGEAPEPAKARIIPDETGFLTVERTFHDRTSSNWAR</sequence>
<protein>
    <submittedName>
        <fullName evidence="1">Uncharacterized protein</fullName>
    </submittedName>
</protein>
<organism evidence="1 2">
    <name type="scientific">Parascardovia denticolens DSM 10105 = JCM 12538</name>
    <dbReference type="NCBI Taxonomy" id="864564"/>
    <lineage>
        <taxon>Bacteria</taxon>
        <taxon>Bacillati</taxon>
        <taxon>Actinomycetota</taxon>
        <taxon>Actinomycetes</taxon>
        <taxon>Bifidobacteriales</taxon>
        <taxon>Bifidobacteriaceae</taxon>
        <taxon>Parascardovia</taxon>
    </lineage>
</organism>
<name>E6JYJ0_PARDN</name>
<dbReference type="AlphaFoldDB" id="E6JYJ0"/>
<reference evidence="1 2" key="1">
    <citation type="submission" date="2010-12" db="EMBL/GenBank/DDBJ databases">
        <authorList>
            <person name="Muzny D."/>
            <person name="Qin X."/>
            <person name="Buhay C."/>
            <person name="Dugan-Rocha S."/>
            <person name="Ding Y."/>
            <person name="Chen G."/>
            <person name="Hawes A."/>
            <person name="Holder M."/>
            <person name="Jhangiani S."/>
            <person name="Johnson A."/>
            <person name="Khan Z."/>
            <person name="Li Z."/>
            <person name="Liu W."/>
            <person name="Liu X."/>
            <person name="Perez L."/>
            <person name="Shen H."/>
            <person name="Wang Q."/>
            <person name="Watt J."/>
            <person name="Xi L."/>
            <person name="Xin Y."/>
            <person name="Zhou J."/>
            <person name="Deng J."/>
            <person name="Jiang H."/>
            <person name="Liu Y."/>
            <person name="Qu J."/>
            <person name="Song X.-Z."/>
            <person name="Zhang L."/>
            <person name="Villasana D."/>
            <person name="Johnson A."/>
            <person name="Liu J."/>
            <person name="Liyanage D."/>
            <person name="Lorensuhewa L."/>
            <person name="Robinson T."/>
            <person name="Song A."/>
            <person name="Song B.-B."/>
            <person name="Dinh H."/>
            <person name="Thornton R."/>
            <person name="Coyle M."/>
            <person name="Francisco L."/>
            <person name="Jackson L."/>
            <person name="Javaid M."/>
            <person name="Korchina V."/>
            <person name="Kovar C."/>
            <person name="Mata R."/>
            <person name="Mathew T."/>
            <person name="Ngo R."/>
            <person name="Nguyen L."/>
            <person name="Nguyen N."/>
            <person name="Okwuonu G."/>
            <person name="Ongeri F."/>
            <person name="Pham C."/>
            <person name="Simmons D."/>
            <person name="Wilczek-Boney K."/>
            <person name="Hale W."/>
            <person name="Jakkamsetti A."/>
            <person name="Pham P."/>
            <person name="Ruth R."/>
            <person name="San Lucas F."/>
            <person name="Warren J."/>
            <person name="Zhang J."/>
            <person name="Zhao Z."/>
            <person name="Zhou C."/>
            <person name="Zhu D."/>
            <person name="Lee S."/>
            <person name="Bess C."/>
            <person name="Blankenburg K."/>
            <person name="Forbes L."/>
            <person name="Fu Q."/>
            <person name="Gubbala S."/>
            <person name="Hirani K."/>
            <person name="Jayaseelan J.C."/>
            <person name="Lara F."/>
            <person name="Munidasa M."/>
            <person name="Palculict T."/>
            <person name="Patil S."/>
            <person name="Pu L.-L."/>
            <person name="Saada N."/>
            <person name="Tang L."/>
            <person name="Weissenberger G."/>
            <person name="Zhu Y."/>
            <person name="Hemphill L."/>
            <person name="Shang Y."/>
            <person name="Youmans B."/>
            <person name="Ayvaz T."/>
            <person name="Ross M."/>
            <person name="Santibanez J."/>
            <person name="Aqrawi P."/>
            <person name="Gross S."/>
            <person name="Joshi V."/>
            <person name="Fowler G."/>
            <person name="Nazareth L."/>
            <person name="Reid J."/>
            <person name="Worley K."/>
            <person name="Petrosino J."/>
            <person name="Highlander S."/>
            <person name="Gibbs R."/>
        </authorList>
    </citation>
    <scope>NUCLEOTIDE SEQUENCE [LARGE SCALE GENOMIC DNA]</scope>
    <source>
        <strain evidence="1 2">DSM 10105</strain>
    </source>
</reference>
<proteinExistence type="predicted"/>